<organism evidence="4 5">
    <name type="scientific">Nyssa sinensis</name>
    <dbReference type="NCBI Taxonomy" id="561372"/>
    <lineage>
        <taxon>Eukaryota</taxon>
        <taxon>Viridiplantae</taxon>
        <taxon>Streptophyta</taxon>
        <taxon>Embryophyta</taxon>
        <taxon>Tracheophyta</taxon>
        <taxon>Spermatophyta</taxon>
        <taxon>Magnoliopsida</taxon>
        <taxon>eudicotyledons</taxon>
        <taxon>Gunneridae</taxon>
        <taxon>Pentapetalae</taxon>
        <taxon>asterids</taxon>
        <taxon>Cornales</taxon>
        <taxon>Nyssaceae</taxon>
        <taxon>Nyssa</taxon>
    </lineage>
</organism>
<dbReference type="EMBL" id="CM018036">
    <property type="protein sequence ID" value="KAA8540843.1"/>
    <property type="molecule type" value="Genomic_DNA"/>
</dbReference>
<keyword evidence="2" id="KW-0732">Signal</keyword>
<gene>
    <name evidence="4" type="ORF">F0562_024806</name>
</gene>
<keyword evidence="1" id="KW-0472">Membrane</keyword>
<dbReference type="GO" id="GO:0006396">
    <property type="term" value="P:RNA processing"/>
    <property type="evidence" value="ECO:0007669"/>
    <property type="project" value="InterPro"/>
</dbReference>
<dbReference type="SUPFAM" id="SSF69065">
    <property type="entry name" value="RNase III domain-like"/>
    <property type="match status" value="1"/>
</dbReference>
<evidence type="ECO:0000313" key="4">
    <source>
        <dbReference type="EMBL" id="KAA8540843.1"/>
    </source>
</evidence>
<feature type="domain" description="RNase III" evidence="3">
    <location>
        <begin position="91"/>
        <end position="203"/>
    </location>
</feature>
<evidence type="ECO:0000256" key="2">
    <source>
        <dbReference type="SAM" id="SignalP"/>
    </source>
</evidence>
<keyword evidence="1" id="KW-1133">Transmembrane helix</keyword>
<dbReference type="InterPro" id="IPR000999">
    <property type="entry name" value="RNase_III_dom"/>
</dbReference>
<protein>
    <recommendedName>
        <fullName evidence="3">RNase III domain-containing protein</fullName>
    </recommendedName>
</protein>
<sequence length="226" mass="24981">MHSRELVSFVFLGFLIYSPFQVLAQAHSSNSLRNRTFKPTSPFSAALETLQKQIGQVYSYKEHFIFFFFFSFSATKQMVILVVCLFIYFLFSYSFQSIGLLRRAMTHSSYSEENNRALSVLGADVIETSVALRSLGKNIEISAKDLNRQISEISKVEKSCAVDGMRLGLQKVVRVSPKTNSSTPAVVCGAFRAIFGAIAIDTGKSDDAGSVFWSVHGGDVGRALTL</sequence>
<dbReference type="AlphaFoldDB" id="A0A5J5BCQ1"/>
<accession>A0A5J5BCQ1</accession>
<dbReference type="OrthoDB" id="1925749at2759"/>
<proteinExistence type="predicted"/>
<evidence type="ECO:0000313" key="5">
    <source>
        <dbReference type="Proteomes" id="UP000325577"/>
    </source>
</evidence>
<dbReference type="SMART" id="SM00535">
    <property type="entry name" value="RIBOc"/>
    <property type="match status" value="1"/>
</dbReference>
<keyword evidence="5" id="KW-1185">Reference proteome</keyword>
<dbReference type="Gene3D" id="1.10.1520.10">
    <property type="entry name" value="Ribonuclease III domain"/>
    <property type="match status" value="1"/>
</dbReference>
<feature type="chain" id="PRO_5023848445" description="RNase III domain-containing protein" evidence="2">
    <location>
        <begin position="25"/>
        <end position="226"/>
    </location>
</feature>
<feature type="transmembrane region" description="Helical" evidence="1">
    <location>
        <begin position="64"/>
        <end position="91"/>
    </location>
</feature>
<reference evidence="4 5" key="1">
    <citation type="submission" date="2019-09" db="EMBL/GenBank/DDBJ databases">
        <title>A chromosome-level genome assembly of the Chinese tupelo Nyssa sinensis.</title>
        <authorList>
            <person name="Yang X."/>
            <person name="Kang M."/>
            <person name="Yang Y."/>
            <person name="Xiong H."/>
            <person name="Wang M."/>
            <person name="Zhang Z."/>
            <person name="Wang Z."/>
            <person name="Wu H."/>
            <person name="Ma T."/>
            <person name="Liu J."/>
            <person name="Xi Z."/>
        </authorList>
    </citation>
    <scope>NUCLEOTIDE SEQUENCE [LARGE SCALE GENOMIC DNA]</scope>
    <source>
        <strain evidence="4">J267</strain>
        <tissue evidence="4">Leaf</tissue>
    </source>
</reference>
<feature type="signal peptide" evidence="2">
    <location>
        <begin position="1"/>
        <end position="24"/>
    </location>
</feature>
<evidence type="ECO:0000259" key="3">
    <source>
        <dbReference type="PROSITE" id="PS50142"/>
    </source>
</evidence>
<dbReference type="Pfam" id="PF14622">
    <property type="entry name" value="Ribonucleas_3_3"/>
    <property type="match status" value="1"/>
</dbReference>
<dbReference type="Proteomes" id="UP000325577">
    <property type="component" value="Linkage Group LG13"/>
</dbReference>
<name>A0A5J5BCQ1_9ASTE</name>
<dbReference type="PROSITE" id="PS50142">
    <property type="entry name" value="RNASE_3_2"/>
    <property type="match status" value="1"/>
</dbReference>
<dbReference type="InterPro" id="IPR036389">
    <property type="entry name" value="RNase_III_sf"/>
</dbReference>
<dbReference type="GO" id="GO:0004525">
    <property type="term" value="F:ribonuclease III activity"/>
    <property type="evidence" value="ECO:0007669"/>
    <property type="project" value="InterPro"/>
</dbReference>
<keyword evidence="1" id="KW-0812">Transmembrane</keyword>
<evidence type="ECO:0000256" key="1">
    <source>
        <dbReference type="SAM" id="Phobius"/>
    </source>
</evidence>